<dbReference type="PANTHER" id="PTHR30176:SF3">
    <property type="entry name" value="FERREDOXIN-TYPE PROTEIN NAPH"/>
    <property type="match status" value="1"/>
</dbReference>
<keyword evidence="4" id="KW-0249">Electron transport</keyword>
<keyword evidence="6" id="KW-0411">Iron-sulfur</keyword>
<dbReference type="HOGENOM" id="CLU_024045_0_0_0"/>
<evidence type="ECO:0000256" key="7">
    <source>
        <dbReference type="SAM" id="MobiDB-lite"/>
    </source>
</evidence>
<keyword evidence="8" id="KW-0812">Transmembrane</keyword>
<dbReference type="PROSITE" id="PS51257">
    <property type="entry name" value="PROKAR_LIPOPROTEIN"/>
    <property type="match status" value="1"/>
</dbReference>
<dbReference type="AlphaFoldDB" id="B1ZUV9"/>
<dbReference type="OrthoDB" id="9810688at2"/>
<feature type="domain" description="4Fe-4S ferredoxin-type" evidence="9">
    <location>
        <begin position="401"/>
        <end position="433"/>
    </location>
</feature>
<name>B1ZUV9_OPITP</name>
<feature type="transmembrane region" description="Helical" evidence="8">
    <location>
        <begin position="181"/>
        <end position="202"/>
    </location>
</feature>
<dbReference type="STRING" id="452637.Oter_2648"/>
<dbReference type="eggNOG" id="COG0348">
    <property type="taxonomic scope" value="Bacteria"/>
</dbReference>
<keyword evidence="5" id="KW-0408">Iron</keyword>
<dbReference type="CDD" id="cd16373">
    <property type="entry name" value="DMSOR_beta_like"/>
    <property type="match status" value="1"/>
</dbReference>
<dbReference type="GO" id="GO:0051539">
    <property type="term" value="F:4 iron, 4 sulfur cluster binding"/>
    <property type="evidence" value="ECO:0007669"/>
    <property type="project" value="UniProtKB-KW"/>
</dbReference>
<evidence type="ECO:0000256" key="1">
    <source>
        <dbReference type="ARBA" id="ARBA00022448"/>
    </source>
</evidence>
<dbReference type="SUPFAM" id="SSF54862">
    <property type="entry name" value="4Fe-4S ferredoxins"/>
    <property type="match status" value="2"/>
</dbReference>
<feature type="transmembrane region" description="Helical" evidence="8">
    <location>
        <begin position="50"/>
        <end position="72"/>
    </location>
</feature>
<dbReference type="PROSITE" id="PS00198">
    <property type="entry name" value="4FE4S_FER_1"/>
    <property type="match status" value="2"/>
</dbReference>
<feature type="domain" description="4Fe-4S ferredoxin-type" evidence="9">
    <location>
        <begin position="442"/>
        <end position="477"/>
    </location>
</feature>
<evidence type="ECO:0000256" key="6">
    <source>
        <dbReference type="ARBA" id="ARBA00023014"/>
    </source>
</evidence>
<dbReference type="Pfam" id="PF12801">
    <property type="entry name" value="Fer4_5"/>
    <property type="match status" value="2"/>
</dbReference>
<keyword evidence="1" id="KW-0813">Transport</keyword>
<dbReference type="KEGG" id="ote:Oter_2648"/>
<feature type="domain" description="4Fe-4S ferredoxin-type" evidence="9">
    <location>
        <begin position="482"/>
        <end position="513"/>
    </location>
</feature>
<proteinExistence type="predicted"/>
<dbReference type="Pfam" id="PF12797">
    <property type="entry name" value="Fer4_2"/>
    <property type="match status" value="1"/>
</dbReference>
<keyword evidence="11" id="KW-1185">Reference proteome</keyword>
<feature type="domain" description="4Fe-4S ferredoxin-type" evidence="9">
    <location>
        <begin position="362"/>
        <end position="393"/>
    </location>
</feature>
<dbReference type="GO" id="GO:0046872">
    <property type="term" value="F:metal ion binding"/>
    <property type="evidence" value="ECO:0007669"/>
    <property type="project" value="UniProtKB-KW"/>
</dbReference>
<keyword evidence="3" id="KW-0479">Metal-binding</keyword>
<dbReference type="PROSITE" id="PS51379">
    <property type="entry name" value="4FE4S_FER_2"/>
    <property type="match status" value="5"/>
</dbReference>
<protein>
    <submittedName>
        <fullName evidence="10">4Fe-4S ferredoxin iron-sulfur binding domain protein</fullName>
    </submittedName>
</protein>
<keyword evidence="8" id="KW-0472">Membrane</keyword>
<reference evidence="10 11" key="1">
    <citation type="journal article" date="2011" name="J. Bacteriol.">
        <title>Genome sequence of the verrucomicrobium Opitutus terrae PB90-1, an abundant inhabitant of rice paddy soil ecosystems.</title>
        <authorList>
            <person name="van Passel M.W."/>
            <person name="Kant R."/>
            <person name="Palva A."/>
            <person name="Copeland A."/>
            <person name="Lucas S."/>
            <person name="Lapidus A."/>
            <person name="Glavina del Rio T."/>
            <person name="Pitluck S."/>
            <person name="Goltsman E."/>
            <person name="Clum A."/>
            <person name="Sun H."/>
            <person name="Schmutz J."/>
            <person name="Larimer F.W."/>
            <person name="Land M.L."/>
            <person name="Hauser L."/>
            <person name="Kyrpides N."/>
            <person name="Mikhailova N."/>
            <person name="Richardson P.P."/>
            <person name="Janssen P.H."/>
            <person name="de Vos W.M."/>
            <person name="Smidt H."/>
        </authorList>
    </citation>
    <scope>NUCLEOTIDE SEQUENCE [LARGE SCALE GENOMIC DNA]</scope>
    <source>
        <strain evidence="11">DSM 11246 / JCM 15787 / PB90-1</strain>
    </source>
</reference>
<accession>B1ZUV9</accession>
<dbReference type="EMBL" id="CP001032">
    <property type="protein sequence ID" value="ACB75929.1"/>
    <property type="molecule type" value="Genomic_DNA"/>
</dbReference>
<dbReference type="eggNOG" id="COG1143">
    <property type="taxonomic scope" value="Bacteria"/>
</dbReference>
<dbReference type="RefSeq" id="WP_012375464.1">
    <property type="nucleotide sequence ID" value="NC_010571.1"/>
</dbReference>
<feature type="transmembrane region" description="Helical" evidence="8">
    <location>
        <begin position="117"/>
        <end position="137"/>
    </location>
</feature>
<keyword evidence="8" id="KW-1133">Transmembrane helix</keyword>
<evidence type="ECO:0000256" key="5">
    <source>
        <dbReference type="ARBA" id="ARBA00023004"/>
    </source>
</evidence>
<dbReference type="Proteomes" id="UP000007013">
    <property type="component" value="Chromosome"/>
</dbReference>
<dbReference type="InterPro" id="IPR017896">
    <property type="entry name" value="4Fe4S_Fe-S-bd"/>
</dbReference>
<dbReference type="InterPro" id="IPR051684">
    <property type="entry name" value="Electron_Trans/Redox"/>
</dbReference>
<feature type="region of interest" description="Disordered" evidence="7">
    <location>
        <begin position="330"/>
        <end position="360"/>
    </location>
</feature>
<dbReference type="Pfam" id="PF13187">
    <property type="entry name" value="Fer4_9"/>
    <property type="match status" value="1"/>
</dbReference>
<evidence type="ECO:0000313" key="11">
    <source>
        <dbReference type="Proteomes" id="UP000007013"/>
    </source>
</evidence>
<dbReference type="InterPro" id="IPR017900">
    <property type="entry name" value="4Fe4S_Fe_S_CS"/>
</dbReference>
<dbReference type="eggNOG" id="COG1144">
    <property type="taxonomic scope" value="Bacteria"/>
</dbReference>
<organism evidence="10 11">
    <name type="scientific">Opitutus terrae (strain DSM 11246 / JCM 15787 / PB90-1)</name>
    <dbReference type="NCBI Taxonomy" id="452637"/>
    <lineage>
        <taxon>Bacteria</taxon>
        <taxon>Pseudomonadati</taxon>
        <taxon>Verrucomicrobiota</taxon>
        <taxon>Opitutia</taxon>
        <taxon>Opitutales</taxon>
        <taxon>Opitutaceae</taxon>
        <taxon>Opitutus</taxon>
    </lineage>
</organism>
<evidence type="ECO:0000256" key="2">
    <source>
        <dbReference type="ARBA" id="ARBA00022485"/>
    </source>
</evidence>
<sequence>MARSRLKLLRVAAGALVFAACLVVFLDPRGSLPTWLGYSVASTQFVPALLGFATGAAFATALALLLALTLAFGRVYCSVICPLGILQDLIARARDALRRKRLRLPYRPAAIWARRSFFSATLLGIVTGWFGFALSLFDPYSIFGRIASDLFRPVVVHANNLLAQAANAAGLTLVARIEPQWAAAGALAFPLLGLAIVTVMAVTRGRLYCNTVCPVGTFLGFLSRRSAFRLSIDSTVCRKCGDCLRVCKAQCIDLRTATIDASRCVACYNCVGACDEHGIRHRFSWRRGAASQPPARASATRAQSLGAADPQRRTFLAALSVASAAPLLGAGRGEDDADEGAGRHRHRTRKSNNESRAIAPPGAESVDRLLEHCTACHLCISACPTHVLQPAFLDYGWNGLMKPRLDYSRAYCLFDCQRCSEVCPDGALTPLTLAQKHAAKIGVAKLDVEKCIVKTKGTDCAACSEHCPTKAVDTKPYGDNLRLPWVHGESCIGCGACEFACPADPKAIRVTGHQRHGFVRERPVEKATAPVQTGDFPF</sequence>
<evidence type="ECO:0000256" key="8">
    <source>
        <dbReference type="SAM" id="Phobius"/>
    </source>
</evidence>
<evidence type="ECO:0000259" key="9">
    <source>
        <dbReference type="PROSITE" id="PS51379"/>
    </source>
</evidence>
<dbReference type="PANTHER" id="PTHR30176">
    <property type="entry name" value="FERREDOXIN-TYPE PROTEIN NAPH"/>
    <property type="match status" value="1"/>
</dbReference>
<dbReference type="GO" id="GO:0005886">
    <property type="term" value="C:plasma membrane"/>
    <property type="evidence" value="ECO:0007669"/>
    <property type="project" value="TreeGrafter"/>
</dbReference>
<evidence type="ECO:0000256" key="3">
    <source>
        <dbReference type="ARBA" id="ARBA00022723"/>
    </source>
</evidence>
<gene>
    <name evidence="10" type="ordered locus">Oter_2648</name>
</gene>
<keyword evidence="2" id="KW-0004">4Fe-4S</keyword>
<feature type="domain" description="4Fe-4S ferredoxin-type" evidence="9">
    <location>
        <begin position="228"/>
        <end position="257"/>
    </location>
</feature>
<evidence type="ECO:0000313" key="10">
    <source>
        <dbReference type="EMBL" id="ACB75929.1"/>
    </source>
</evidence>
<dbReference type="Gene3D" id="3.30.70.20">
    <property type="match status" value="3"/>
</dbReference>
<evidence type="ECO:0000256" key="4">
    <source>
        <dbReference type="ARBA" id="ARBA00022982"/>
    </source>
</evidence>